<keyword evidence="2" id="KW-1185">Reference proteome</keyword>
<dbReference type="GeneID" id="8617880"/>
<dbReference type="Proteomes" id="UP000002195">
    <property type="component" value="Unassembled WGS sequence"/>
</dbReference>
<organism evidence="1 2">
    <name type="scientific">Dictyostelium discoideum</name>
    <name type="common">Social amoeba</name>
    <dbReference type="NCBI Taxonomy" id="44689"/>
    <lineage>
        <taxon>Eukaryota</taxon>
        <taxon>Amoebozoa</taxon>
        <taxon>Evosea</taxon>
        <taxon>Eumycetozoa</taxon>
        <taxon>Dictyostelia</taxon>
        <taxon>Dictyosteliales</taxon>
        <taxon>Dictyosteliaceae</taxon>
        <taxon>Dictyostelium</taxon>
    </lineage>
</organism>
<dbReference type="HOGENOM" id="CLU_2781196_0_0_1"/>
<dbReference type="VEuPathDB" id="AmoebaDB:DDB_G0271266"/>
<protein>
    <submittedName>
        <fullName evidence="1">Uncharacterized protein</fullName>
    </submittedName>
</protein>
<proteinExistence type="predicted"/>
<evidence type="ECO:0000313" key="2">
    <source>
        <dbReference type="Proteomes" id="UP000002195"/>
    </source>
</evidence>
<dbReference type="EMBL" id="AAFI02000006">
    <property type="protein sequence ID" value="EAL71763.1"/>
    <property type="molecule type" value="Genomic_DNA"/>
</dbReference>
<dbReference type="InParanoid" id="Q55BC5"/>
<evidence type="ECO:0000313" key="1">
    <source>
        <dbReference type="EMBL" id="EAL71763.1"/>
    </source>
</evidence>
<dbReference type="KEGG" id="ddi:DDB_G0271266"/>
<comment type="caution">
    <text evidence="1">The sequence shown here is derived from an EMBL/GenBank/DDBJ whole genome shotgun (WGS) entry which is preliminary data.</text>
</comment>
<accession>Q55BC5</accession>
<reference evidence="1 2" key="1">
    <citation type="journal article" date="2005" name="Nature">
        <title>The genome of the social amoeba Dictyostelium discoideum.</title>
        <authorList>
            <consortium name="The Dictyostelium discoideum Sequencing Consortium"/>
            <person name="Eichinger L."/>
            <person name="Pachebat J.A."/>
            <person name="Glockner G."/>
            <person name="Rajandream M.A."/>
            <person name="Sucgang R."/>
            <person name="Berriman M."/>
            <person name="Song J."/>
            <person name="Olsen R."/>
            <person name="Szafranski K."/>
            <person name="Xu Q."/>
            <person name="Tunggal B."/>
            <person name="Kummerfeld S."/>
            <person name="Madera M."/>
            <person name="Konfortov B.A."/>
            <person name="Rivero F."/>
            <person name="Bankier A.T."/>
            <person name="Lehmann R."/>
            <person name="Hamlin N."/>
            <person name="Davies R."/>
            <person name="Gaudet P."/>
            <person name="Fey P."/>
            <person name="Pilcher K."/>
            <person name="Chen G."/>
            <person name="Saunders D."/>
            <person name="Sodergren E."/>
            <person name="Davis P."/>
            <person name="Kerhornou A."/>
            <person name="Nie X."/>
            <person name="Hall N."/>
            <person name="Anjard C."/>
            <person name="Hemphill L."/>
            <person name="Bason N."/>
            <person name="Farbrother P."/>
            <person name="Desany B."/>
            <person name="Just E."/>
            <person name="Morio T."/>
            <person name="Rost R."/>
            <person name="Churcher C."/>
            <person name="Cooper J."/>
            <person name="Haydock S."/>
            <person name="van Driessche N."/>
            <person name="Cronin A."/>
            <person name="Goodhead I."/>
            <person name="Muzny D."/>
            <person name="Mourier T."/>
            <person name="Pain A."/>
            <person name="Lu M."/>
            <person name="Harper D."/>
            <person name="Lindsay R."/>
            <person name="Hauser H."/>
            <person name="James K."/>
            <person name="Quiles M."/>
            <person name="Madan Babu M."/>
            <person name="Saito T."/>
            <person name="Buchrieser C."/>
            <person name="Wardroper A."/>
            <person name="Felder M."/>
            <person name="Thangavelu M."/>
            <person name="Johnson D."/>
            <person name="Knights A."/>
            <person name="Loulseged H."/>
            <person name="Mungall K."/>
            <person name="Oliver K."/>
            <person name="Price C."/>
            <person name="Quail M.A."/>
            <person name="Urushihara H."/>
            <person name="Hernandez J."/>
            <person name="Rabbinowitsch E."/>
            <person name="Steffen D."/>
            <person name="Sanders M."/>
            <person name="Ma J."/>
            <person name="Kohara Y."/>
            <person name="Sharp S."/>
            <person name="Simmonds M."/>
            <person name="Spiegler S."/>
            <person name="Tivey A."/>
            <person name="Sugano S."/>
            <person name="White B."/>
            <person name="Walker D."/>
            <person name="Woodward J."/>
            <person name="Winckler T."/>
            <person name="Tanaka Y."/>
            <person name="Shaulsky G."/>
            <person name="Schleicher M."/>
            <person name="Weinstock G."/>
            <person name="Rosenthal A."/>
            <person name="Cox E.C."/>
            <person name="Chisholm R.L."/>
            <person name="Gibbs R."/>
            <person name="Loomis W.F."/>
            <person name="Platzer M."/>
            <person name="Kay R.R."/>
            <person name="Williams J."/>
            <person name="Dear P.H."/>
            <person name="Noegel A.A."/>
            <person name="Barrell B."/>
            <person name="Kuspa A."/>
        </authorList>
    </citation>
    <scope>NUCLEOTIDE SEQUENCE [LARGE SCALE GENOMIC DNA]</scope>
    <source>
        <strain evidence="1 2">AX4</strain>
    </source>
</reference>
<gene>
    <name evidence="1" type="ORF">DDB_G0271266</name>
</gene>
<dbReference type="dictyBase" id="DDB_G0271266"/>
<dbReference type="PaxDb" id="44689-DDB0202822"/>
<dbReference type="AlphaFoldDB" id="Q55BC5"/>
<sequence>MVRLIGEPIRIKNNNGSLPKSLEILEISDDIEIEDGALLSINNTLHTFKVINEKRFKSVTEFGKPIESI</sequence>
<name>Q55BC5_DICDI</name>
<dbReference type="RefSeq" id="XP_645687.1">
    <property type="nucleotide sequence ID" value="XM_640595.1"/>
</dbReference>